<dbReference type="PANTHER" id="PTHR10578:SF148">
    <property type="entry name" value="L-LACTATE DEHYDROGENASE (CYTOCHROME)"/>
    <property type="match status" value="1"/>
</dbReference>
<dbReference type="InterPro" id="IPR037396">
    <property type="entry name" value="FMN_HAD"/>
</dbReference>
<name>A0ABR4IB19_9EURO</name>
<dbReference type="PANTHER" id="PTHR10578">
    <property type="entry name" value="S -2-HYDROXY-ACID OXIDASE-RELATED"/>
    <property type="match status" value="1"/>
</dbReference>
<dbReference type="Pfam" id="PF01070">
    <property type="entry name" value="FMN_dh"/>
    <property type="match status" value="1"/>
</dbReference>
<dbReference type="PROSITE" id="PS50255">
    <property type="entry name" value="CYTOCHROME_B5_2"/>
    <property type="match status" value="1"/>
</dbReference>
<dbReference type="InterPro" id="IPR000262">
    <property type="entry name" value="FMN-dep_DH"/>
</dbReference>
<evidence type="ECO:0000259" key="4">
    <source>
        <dbReference type="PROSITE" id="PS50255"/>
    </source>
</evidence>
<feature type="region of interest" description="Disordered" evidence="3">
    <location>
        <begin position="284"/>
        <end position="307"/>
    </location>
</feature>
<dbReference type="InterPro" id="IPR001199">
    <property type="entry name" value="Cyt_B5-like_heme/steroid-bd"/>
</dbReference>
<evidence type="ECO:0000259" key="5">
    <source>
        <dbReference type="PROSITE" id="PS51349"/>
    </source>
</evidence>
<dbReference type="Gene3D" id="3.10.120.10">
    <property type="entry name" value="Cytochrome b5-like heme/steroid binding domain"/>
    <property type="match status" value="1"/>
</dbReference>
<evidence type="ECO:0000256" key="2">
    <source>
        <dbReference type="ARBA" id="ARBA00023002"/>
    </source>
</evidence>
<keyword evidence="2" id="KW-0560">Oxidoreductase</keyword>
<evidence type="ECO:0000256" key="3">
    <source>
        <dbReference type="SAM" id="MobiDB-lite"/>
    </source>
</evidence>
<sequence length="307" mass="34048">MITRAEVRQHSTKQSCWLIINSIVYDVTTFADKHPGGASILLKYAGRDATKAFESFHQGDILKENLSPQQILGAVTDKDSEPSSEPSDADKKPPPSVQKSARLSAIISISDFELTASKNLVKTSFACKWETVLRSGAEDEQATKWNRNSWKAIRLRPRILRPINNGINTTRSILGTTFSAPFFICPAGGAKLAHPQGDLCLTKAAARHGILHWTCNNAAISLRDLADVRAPEQTTYWQIYASADLAVTERQVRQAIELGYKGFALTVDAIWAGKRESDLRANVVESEEYEEEDENENFAKEPTVKRS</sequence>
<keyword evidence="7" id="KW-1185">Reference proteome</keyword>
<comment type="caution">
    <text evidence="6">The sequence shown here is derived from an EMBL/GenBank/DDBJ whole genome shotgun (WGS) entry which is preliminary data.</text>
</comment>
<dbReference type="PROSITE" id="PS51349">
    <property type="entry name" value="FMN_HYDROXY_ACID_DH_2"/>
    <property type="match status" value="1"/>
</dbReference>
<evidence type="ECO:0000256" key="1">
    <source>
        <dbReference type="ARBA" id="ARBA00001917"/>
    </source>
</evidence>
<gene>
    <name evidence="6" type="ORF">BJY01DRAFT_256397</name>
</gene>
<feature type="domain" description="Cytochrome b5 heme-binding" evidence="4">
    <location>
        <begin position="1"/>
        <end position="76"/>
    </location>
</feature>
<feature type="domain" description="FMN hydroxy acid dehydrogenase" evidence="5">
    <location>
        <begin position="106"/>
        <end position="307"/>
    </location>
</feature>
<dbReference type="SUPFAM" id="SSF51395">
    <property type="entry name" value="FMN-linked oxidoreductases"/>
    <property type="match status" value="1"/>
</dbReference>
<proteinExistence type="predicted"/>
<dbReference type="SMART" id="SM01117">
    <property type="entry name" value="Cyt-b5"/>
    <property type="match status" value="1"/>
</dbReference>
<dbReference type="Proteomes" id="UP001610446">
    <property type="component" value="Unassembled WGS sequence"/>
</dbReference>
<comment type="cofactor">
    <cofactor evidence="1">
        <name>FMN</name>
        <dbReference type="ChEBI" id="CHEBI:58210"/>
    </cofactor>
</comment>
<dbReference type="Pfam" id="PF00173">
    <property type="entry name" value="Cyt-b5"/>
    <property type="match status" value="1"/>
</dbReference>
<feature type="region of interest" description="Disordered" evidence="3">
    <location>
        <begin position="76"/>
        <end position="98"/>
    </location>
</feature>
<feature type="compositionally biased region" description="Basic and acidic residues" evidence="3">
    <location>
        <begin position="297"/>
        <end position="307"/>
    </location>
</feature>
<dbReference type="Gene3D" id="3.20.20.70">
    <property type="entry name" value="Aldolase class I"/>
    <property type="match status" value="1"/>
</dbReference>
<evidence type="ECO:0000313" key="7">
    <source>
        <dbReference type="Proteomes" id="UP001610446"/>
    </source>
</evidence>
<protein>
    <submittedName>
        <fullName evidence="6">FMN-dependent dehydrogenase-domain-containing protein</fullName>
    </submittedName>
</protein>
<dbReference type="InterPro" id="IPR013785">
    <property type="entry name" value="Aldolase_TIM"/>
</dbReference>
<dbReference type="PRINTS" id="PR00363">
    <property type="entry name" value="CYTOCHROMEB5"/>
</dbReference>
<reference evidence="6 7" key="1">
    <citation type="submission" date="2024-07" db="EMBL/GenBank/DDBJ databases">
        <title>Section-level genome sequencing and comparative genomics of Aspergillus sections Usti and Cavernicolus.</title>
        <authorList>
            <consortium name="Lawrence Berkeley National Laboratory"/>
            <person name="Nybo J.L."/>
            <person name="Vesth T.C."/>
            <person name="Theobald S."/>
            <person name="Frisvad J.C."/>
            <person name="Larsen T.O."/>
            <person name="Kjaerboelling I."/>
            <person name="Rothschild-Mancinelli K."/>
            <person name="Lyhne E.K."/>
            <person name="Kogle M.E."/>
            <person name="Barry K."/>
            <person name="Clum A."/>
            <person name="Na H."/>
            <person name="Ledsgaard L."/>
            <person name="Lin J."/>
            <person name="Lipzen A."/>
            <person name="Kuo A."/>
            <person name="Riley R."/>
            <person name="Mondo S."/>
            <person name="Labutti K."/>
            <person name="Haridas S."/>
            <person name="Pangalinan J."/>
            <person name="Salamov A.A."/>
            <person name="Simmons B.A."/>
            <person name="Magnuson J.K."/>
            <person name="Chen J."/>
            <person name="Drula E."/>
            <person name="Henrissat B."/>
            <person name="Wiebenga A."/>
            <person name="Lubbers R.J."/>
            <person name="Gomes A.C."/>
            <person name="Makela M.R."/>
            <person name="Stajich J."/>
            <person name="Grigoriev I.V."/>
            <person name="Mortensen U.H."/>
            <person name="De Vries R.P."/>
            <person name="Baker S.E."/>
            <person name="Andersen M.R."/>
        </authorList>
    </citation>
    <scope>NUCLEOTIDE SEQUENCE [LARGE SCALE GENOMIC DNA]</scope>
    <source>
        <strain evidence="6 7">CBS 123904</strain>
    </source>
</reference>
<dbReference type="SUPFAM" id="SSF55856">
    <property type="entry name" value="Cytochrome b5-like heme/steroid binding domain"/>
    <property type="match status" value="1"/>
</dbReference>
<evidence type="ECO:0000313" key="6">
    <source>
        <dbReference type="EMBL" id="KAL2824837.1"/>
    </source>
</evidence>
<organism evidence="6 7">
    <name type="scientific">Aspergillus pseudoustus</name>
    <dbReference type="NCBI Taxonomy" id="1810923"/>
    <lineage>
        <taxon>Eukaryota</taxon>
        <taxon>Fungi</taxon>
        <taxon>Dikarya</taxon>
        <taxon>Ascomycota</taxon>
        <taxon>Pezizomycotina</taxon>
        <taxon>Eurotiomycetes</taxon>
        <taxon>Eurotiomycetidae</taxon>
        <taxon>Eurotiales</taxon>
        <taxon>Aspergillaceae</taxon>
        <taxon>Aspergillus</taxon>
        <taxon>Aspergillus subgen. Nidulantes</taxon>
    </lineage>
</organism>
<accession>A0ABR4IB19</accession>
<feature type="compositionally biased region" description="Acidic residues" evidence="3">
    <location>
        <begin position="285"/>
        <end position="296"/>
    </location>
</feature>
<dbReference type="EMBL" id="JBFXLU010000529">
    <property type="protein sequence ID" value="KAL2824837.1"/>
    <property type="molecule type" value="Genomic_DNA"/>
</dbReference>
<dbReference type="InterPro" id="IPR036400">
    <property type="entry name" value="Cyt_B5-like_heme/steroid_sf"/>
</dbReference>